<dbReference type="GO" id="GO:0008270">
    <property type="term" value="F:zinc ion binding"/>
    <property type="evidence" value="ECO:0007669"/>
    <property type="project" value="UniProtKB-KW"/>
</dbReference>
<feature type="region of interest" description="Disordered" evidence="6">
    <location>
        <begin position="474"/>
        <end position="556"/>
    </location>
</feature>
<comment type="caution">
    <text evidence="8">The sequence shown here is derived from an EMBL/GenBank/DDBJ whole genome shotgun (WGS) entry which is preliminary data.</text>
</comment>
<accession>A0A8H7EVQ5</accession>
<evidence type="ECO:0000256" key="3">
    <source>
        <dbReference type="ARBA" id="ARBA00022833"/>
    </source>
</evidence>
<feature type="region of interest" description="Disordered" evidence="6">
    <location>
        <begin position="836"/>
        <end position="912"/>
    </location>
</feature>
<dbReference type="InterPro" id="IPR017907">
    <property type="entry name" value="Znf_RING_CS"/>
</dbReference>
<feature type="compositionally biased region" description="Polar residues" evidence="6">
    <location>
        <begin position="867"/>
        <end position="880"/>
    </location>
</feature>
<keyword evidence="5" id="KW-0175">Coiled coil</keyword>
<feature type="compositionally biased region" description="Basic and acidic residues" evidence="6">
    <location>
        <begin position="698"/>
        <end position="726"/>
    </location>
</feature>
<evidence type="ECO:0000313" key="9">
    <source>
        <dbReference type="Proteomes" id="UP000629468"/>
    </source>
</evidence>
<keyword evidence="2 4" id="KW-0863">Zinc-finger</keyword>
<evidence type="ECO:0000313" key="8">
    <source>
        <dbReference type="EMBL" id="KAF7760167.1"/>
    </source>
</evidence>
<evidence type="ECO:0000256" key="4">
    <source>
        <dbReference type="PROSITE-ProRule" id="PRU00175"/>
    </source>
</evidence>
<dbReference type="Proteomes" id="UP000629468">
    <property type="component" value="Unassembled WGS sequence"/>
</dbReference>
<keyword evidence="3" id="KW-0862">Zinc</keyword>
<feature type="compositionally biased region" description="Low complexity" evidence="6">
    <location>
        <begin position="751"/>
        <end position="761"/>
    </location>
</feature>
<reference evidence="8 9" key="1">
    <citation type="journal article" name="Sci. Rep.">
        <title>Telomere-to-telomere assembled and centromere annotated genomes of the two main subspecies of the button mushroom Agaricus bisporus reveal especially polymorphic chromosome ends.</title>
        <authorList>
            <person name="Sonnenberg A.S.M."/>
            <person name="Sedaghat-Telgerd N."/>
            <person name="Lavrijssen B."/>
            <person name="Ohm R.A."/>
            <person name="Hendrickx P.M."/>
            <person name="Scholtmeijer K."/>
            <person name="Baars J.J.P."/>
            <person name="van Peer A."/>
        </authorList>
    </citation>
    <scope>NUCLEOTIDE SEQUENCE [LARGE SCALE GENOMIC DNA]</scope>
    <source>
        <strain evidence="8 9">H119_p4</strain>
    </source>
</reference>
<dbReference type="SMART" id="SM00184">
    <property type="entry name" value="RING"/>
    <property type="match status" value="1"/>
</dbReference>
<feature type="compositionally biased region" description="Polar residues" evidence="6">
    <location>
        <begin position="259"/>
        <end position="278"/>
    </location>
</feature>
<feature type="coiled-coil region" evidence="5">
    <location>
        <begin position="165"/>
        <end position="199"/>
    </location>
</feature>
<evidence type="ECO:0000256" key="2">
    <source>
        <dbReference type="ARBA" id="ARBA00022771"/>
    </source>
</evidence>
<dbReference type="InterPro" id="IPR001841">
    <property type="entry name" value="Znf_RING"/>
</dbReference>
<evidence type="ECO:0000256" key="6">
    <source>
        <dbReference type="SAM" id="MobiDB-lite"/>
    </source>
</evidence>
<sequence length="981" mass="107537">MLLLDPFSHCDICLEPYTSDESAQTPHAIPCGHVFCKTCLLNVYPTNCPLCRKPFVPDRSKRLHVERPDNSDAYRHADYLKRLILTWGTSDGELALLWGEIENWLRLKTDDGAVALKKTLEILRKCRRNQTKKEDYHRMIKRLKDQITTGDSANASKTEELRIQNVEFESKVQGLQRLVVRYESQMGKYERELQQLRQQLEYHAYPPNSLRDNPLPQPPVPAPYESRGASFNGINSNHRLASSTYPYPRHTGDVRDGNLYTNGYTLDPSSDTNISNKNVKGKEREPGPSYNLSALSSNDSSADPTHAKYAIHSLASASDGVLPGASPRRRVVPVANSKPNFPEPSPKVEPKLVSGARPDLPTPRTPIHSSLPLTGGMLDPPTAGRDYPDAYSFGAAYVSEYVAGHRAGYQLAEYTPGQAARVVPSQNTGAMNTTGNTYGNGYEASGERRETMRGLADMNALSMALSDVLSTPSMQTNEISRDGNSQVGVSDMDSVTTTGDSASTTSSLSRRTPRRHSLSYSGLHGSAQNQQTRVTGQVTDNTTSSSFGTIFNDNSNTLSRHRSLRQQPTFQSDGGQSALSLGLGLQMNHTGNTGGSMRPRYMPPATQSVQVGIITTVPATNPAPSDQTTRDDRSVDTWGEVSNRSILSWQSRGSNILGVPLRNLASHAGGGSVPVDENWGPIFPPQMMITATANPVSADERNGNDRVHNDGDGFRVVRESDEERTPVSRFSRTLPDASGATTTNGGGGGRSPSHQGPPTSSDNRDRERNREQERRDRRRDRRQSQAAPITPSHTADVAGFTQTTEYTSEQSRGHNQYRTPAQYPDLSSSLLLQPANVTSSNLQSQSEGQSQPPTESRRSRRRLSVSTVPVESQHTDNLPNTARVYANSEAGYYTDVPSSNNHRLPTASHHHQEPRNDVIVENDAANHNLVTSPTLFRSNASTNALGLDGLNEQQSRPLQISAPTPIVSSRSFLRSYSHGFS</sequence>
<feature type="compositionally biased region" description="Basic and acidic residues" evidence="6">
    <location>
        <begin position="762"/>
        <end position="775"/>
    </location>
</feature>
<feature type="region of interest" description="Disordered" evidence="6">
    <location>
        <begin position="332"/>
        <end position="375"/>
    </location>
</feature>
<dbReference type="InterPro" id="IPR013083">
    <property type="entry name" value="Znf_RING/FYVE/PHD"/>
</dbReference>
<feature type="compositionally biased region" description="Polar residues" evidence="6">
    <location>
        <begin position="234"/>
        <end position="245"/>
    </location>
</feature>
<dbReference type="Pfam" id="PF14634">
    <property type="entry name" value="zf-RING_5"/>
    <property type="match status" value="1"/>
</dbReference>
<evidence type="ECO:0000256" key="1">
    <source>
        <dbReference type="ARBA" id="ARBA00022723"/>
    </source>
</evidence>
<protein>
    <recommendedName>
        <fullName evidence="7">RING-type domain-containing protein</fullName>
    </recommendedName>
</protein>
<feature type="region of interest" description="Disordered" evidence="6">
    <location>
        <begin position="696"/>
        <end position="799"/>
    </location>
</feature>
<dbReference type="PROSITE" id="PS00518">
    <property type="entry name" value="ZF_RING_1"/>
    <property type="match status" value="1"/>
</dbReference>
<feature type="compositionally biased region" description="Polar residues" evidence="6">
    <location>
        <begin position="474"/>
        <end position="488"/>
    </location>
</feature>
<proteinExistence type="predicted"/>
<dbReference type="EMBL" id="JABXXO010000015">
    <property type="protein sequence ID" value="KAF7760167.1"/>
    <property type="molecule type" value="Genomic_DNA"/>
</dbReference>
<feature type="compositionally biased region" description="Polar residues" evidence="6">
    <location>
        <begin position="526"/>
        <end position="556"/>
    </location>
</feature>
<dbReference type="PROSITE" id="PS50089">
    <property type="entry name" value="ZF_RING_2"/>
    <property type="match status" value="1"/>
</dbReference>
<feature type="compositionally biased region" description="Polar residues" evidence="6">
    <location>
        <begin position="836"/>
        <end position="854"/>
    </location>
</feature>
<evidence type="ECO:0000256" key="5">
    <source>
        <dbReference type="SAM" id="Coils"/>
    </source>
</evidence>
<keyword evidence="1" id="KW-0479">Metal-binding</keyword>
<organism evidence="8 9">
    <name type="scientific">Agaricus bisporus var. burnettii</name>
    <dbReference type="NCBI Taxonomy" id="192524"/>
    <lineage>
        <taxon>Eukaryota</taxon>
        <taxon>Fungi</taxon>
        <taxon>Dikarya</taxon>
        <taxon>Basidiomycota</taxon>
        <taxon>Agaricomycotina</taxon>
        <taxon>Agaricomycetes</taxon>
        <taxon>Agaricomycetidae</taxon>
        <taxon>Agaricales</taxon>
        <taxon>Agaricineae</taxon>
        <taxon>Agaricaceae</taxon>
        <taxon>Agaricus</taxon>
    </lineage>
</organism>
<gene>
    <name evidence="8" type="ORF">Agabi119p4_10843</name>
</gene>
<evidence type="ECO:0000259" key="7">
    <source>
        <dbReference type="PROSITE" id="PS50089"/>
    </source>
</evidence>
<feature type="domain" description="RING-type" evidence="7">
    <location>
        <begin position="10"/>
        <end position="52"/>
    </location>
</feature>
<feature type="region of interest" description="Disordered" evidence="6">
    <location>
        <begin position="234"/>
        <end position="304"/>
    </location>
</feature>
<name>A0A8H7EVQ5_AGABI</name>
<dbReference type="AlphaFoldDB" id="A0A8H7EVQ5"/>
<dbReference type="SUPFAM" id="SSF57850">
    <property type="entry name" value="RING/U-box"/>
    <property type="match status" value="1"/>
</dbReference>
<feature type="compositionally biased region" description="Low complexity" evidence="6">
    <location>
        <begin position="494"/>
        <end position="510"/>
    </location>
</feature>
<feature type="compositionally biased region" description="Low complexity" evidence="6">
    <location>
        <begin position="291"/>
        <end position="303"/>
    </location>
</feature>
<dbReference type="Gene3D" id="3.30.40.10">
    <property type="entry name" value="Zinc/RING finger domain, C3HC4 (zinc finger)"/>
    <property type="match status" value="1"/>
</dbReference>